<dbReference type="HOGENOM" id="CLU_001038_4_0_1"/>
<evidence type="ECO:0000256" key="4">
    <source>
        <dbReference type="ARBA" id="ARBA00022729"/>
    </source>
</evidence>
<dbReference type="EMBL" id="JH431948">
    <property type="status" value="NOT_ANNOTATED_CDS"/>
    <property type="molecule type" value="Genomic_DNA"/>
</dbReference>
<feature type="domain" description="Fibronectin type-III" evidence="15">
    <location>
        <begin position="1043"/>
        <end position="1139"/>
    </location>
</feature>
<feature type="domain" description="Ig-like" evidence="14">
    <location>
        <begin position="533"/>
        <end position="620"/>
    </location>
</feature>
<evidence type="ECO:0000259" key="14">
    <source>
        <dbReference type="PROSITE" id="PS50835"/>
    </source>
</evidence>
<dbReference type="FunFam" id="2.60.40.10:FF:000719">
    <property type="entry name" value="nephrin isoform X1"/>
    <property type="match status" value="1"/>
</dbReference>
<dbReference type="InterPro" id="IPR013783">
    <property type="entry name" value="Ig-like_fold"/>
</dbReference>
<feature type="compositionally biased region" description="Basic and acidic residues" evidence="12">
    <location>
        <begin position="1696"/>
        <end position="1709"/>
    </location>
</feature>
<dbReference type="SMART" id="SM00409">
    <property type="entry name" value="IG"/>
    <property type="match status" value="9"/>
</dbReference>
<evidence type="ECO:0008006" key="18">
    <source>
        <dbReference type="Google" id="ProtNLM"/>
    </source>
</evidence>
<evidence type="ECO:0000256" key="2">
    <source>
        <dbReference type="ARBA" id="ARBA00022475"/>
    </source>
</evidence>
<dbReference type="PhylomeDB" id="T1J836"/>
<feature type="domain" description="Ig-like" evidence="14">
    <location>
        <begin position="110"/>
        <end position="201"/>
    </location>
</feature>
<dbReference type="FunFam" id="2.60.40.10:FF:000324">
    <property type="entry name" value="Down syndrome cell adhesion molecule, isoform D"/>
    <property type="match status" value="1"/>
</dbReference>
<keyword evidence="5" id="KW-0677">Repeat</keyword>
<dbReference type="GO" id="GO:0009653">
    <property type="term" value="P:anatomical structure morphogenesis"/>
    <property type="evidence" value="ECO:0007669"/>
    <property type="project" value="UniProtKB-ARBA"/>
</dbReference>
<feature type="domain" description="Fibronectin type-III" evidence="15">
    <location>
        <begin position="1397"/>
        <end position="1494"/>
    </location>
</feature>
<evidence type="ECO:0000313" key="16">
    <source>
        <dbReference type="EnsemblMetazoa" id="SMAR009857-PA"/>
    </source>
</evidence>
<dbReference type="InterPro" id="IPR007110">
    <property type="entry name" value="Ig-like_dom"/>
</dbReference>
<evidence type="ECO:0000256" key="3">
    <source>
        <dbReference type="ARBA" id="ARBA00022692"/>
    </source>
</evidence>
<feature type="compositionally biased region" description="Polar residues" evidence="12">
    <location>
        <begin position="1675"/>
        <end position="1685"/>
    </location>
</feature>
<keyword evidence="17" id="KW-1185">Reference proteome</keyword>
<dbReference type="FunFam" id="2.60.40.10:FF:000104">
    <property type="entry name" value="Down syndrome cell adhesion molecule b"/>
    <property type="match status" value="1"/>
</dbReference>
<keyword evidence="6" id="KW-0130">Cell adhesion</keyword>
<dbReference type="GO" id="GO:0030154">
    <property type="term" value="P:cell differentiation"/>
    <property type="evidence" value="ECO:0007669"/>
    <property type="project" value="UniProtKB-ARBA"/>
</dbReference>
<feature type="domain" description="Ig-like" evidence="14">
    <location>
        <begin position="218"/>
        <end position="288"/>
    </location>
</feature>
<keyword evidence="2" id="KW-1003">Cell membrane</keyword>
<feature type="domain" description="Fibronectin type-III" evidence="15">
    <location>
        <begin position="822"/>
        <end position="917"/>
    </location>
</feature>
<keyword evidence="4" id="KW-0732">Signal</keyword>
<organism evidence="16 17">
    <name type="scientific">Strigamia maritima</name>
    <name type="common">European centipede</name>
    <name type="synonym">Geophilus maritimus</name>
    <dbReference type="NCBI Taxonomy" id="126957"/>
    <lineage>
        <taxon>Eukaryota</taxon>
        <taxon>Metazoa</taxon>
        <taxon>Ecdysozoa</taxon>
        <taxon>Arthropoda</taxon>
        <taxon>Myriapoda</taxon>
        <taxon>Chilopoda</taxon>
        <taxon>Pleurostigmophora</taxon>
        <taxon>Geophilomorpha</taxon>
        <taxon>Linotaeniidae</taxon>
        <taxon>Strigamia</taxon>
    </lineage>
</organism>
<evidence type="ECO:0000256" key="10">
    <source>
        <dbReference type="ARBA" id="ARBA00023180"/>
    </source>
</evidence>
<evidence type="ECO:0000256" key="6">
    <source>
        <dbReference type="ARBA" id="ARBA00022889"/>
    </source>
</evidence>
<dbReference type="STRING" id="126957.T1J836"/>
<dbReference type="SUPFAM" id="SSF48726">
    <property type="entry name" value="Immunoglobulin"/>
    <property type="match status" value="9"/>
</dbReference>
<dbReference type="Pfam" id="PF13927">
    <property type="entry name" value="Ig_3"/>
    <property type="match status" value="3"/>
</dbReference>
<dbReference type="CDD" id="cd00063">
    <property type="entry name" value="FN3"/>
    <property type="match status" value="6"/>
</dbReference>
<evidence type="ECO:0000256" key="5">
    <source>
        <dbReference type="ARBA" id="ARBA00022737"/>
    </source>
</evidence>
<dbReference type="InterPro" id="IPR056754">
    <property type="entry name" value="DSCAM/DSCAML_C"/>
</dbReference>
<evidence type="ECO:0000256" key="9">
    <source>
        <dbReference type="ARBA" id="ARBA00023157"/>
    </source>
</evidence>
<dbReference type="PANTHER" id="PTHR44170">
    <property type="entry name" value="PROTEIN SIDEKICK"/>
    <property type="match status" value="1"/>
</dbReference>
<dbReference type="SUPFAM" id="SSF49265">
    <property type="entry name" value="Fibronectin type III"/>
    <property type="match status" value="3"/>
</dbReference>
<reference evidence="16" key="2">
    <citation type="submission" date="2015-02" db="UniProtKB">
        <authorList>
            <consortium name="EnsemblMetazoa"/>
        </authorList>
    </citation>
    <scope>IDENTIFICATION</scope>
</reference>
<dbReference type="FunFam" id="2.60.40.10:FF:001049">
    <property type="entry name" value="Down syndrome cell adhesion molecule-like protein Dscam2"/>
    <property type="match status" value="1"/>
</dbReference>
<dbReference type="GO" id="GO:0098609">
    <property type="term" value="P:cell-cell adhesion"/>
    <property type="evidence" value="ECO:0007669"/>
    <property type="project" value="TreeGrafter"/>
</dbReference>
<evidence type="ECO:0000256" key="12">
    <source>
        <dbReference type="SAM" id="MobiDB-lite"/>
    </source>
</evidence>
<dbReference type="GO" id="GO:0005886">
    <property type="term" value="C:plasma membrane"/>
    <property type="evidence" value="ECO:0007669"/>
    <property type="project" value="UniProtKB-SubCell"/>
</dbReference>
<dbReference type="InterPro" id="IPR003961">
    <property type="entry name" value="FN3_dom"/>
</dbReference>
<comment type="subcellular location">
    <subcellularLocation>
        <location evidence="1">Cell membrane</location>
        <topology evidence="1">Single-pass type I membrane protein</topology>
    </subcellularLocation>
</comment>
<dbReference type="InterPro" id="IPR003598">
    <property type="entry name" value="Ig_sub2"/>
</dbReference>
<dbReference type="Pfam" id="PF25059">
    <property type="entry name" value="FN3_DSCAM-DSCAML_C"/>
    <property type="match status" value="1"/>
</dbReference>
<dbReference type="FunFam" id="2.60.40.10:FF:000333">
    <property type="entry name" value="Down syndrome cell adhesion molecule"/>
    <property type="match status" value="1"/>
</dbReference>
<evidence type="ECO:0000256" key="8">
    <source>
        <dbReference type="ARBA" id="ARBA00023136"/>
    </source>
</evidence>
<protein>
    <recommendedName>
        <fullName evidence="18">Down syndrome cell adhesion molecule-like protein Dscam2</fullName>
    </recommendedName>
</protein>
<keyword evidence="9" id="KW-1015">Disulfide bond</keyword>
<feature type="domain" description="Ig-like" evidence="14">
    <location>
        <begin position="1"/>
        <end position="96"/>
    </location>
</feature>
<dbReference type="FunFam" id="2.60.40.10:FF:000017">
    <property type="entry name" value="Down syndrome cell adhesion molecule b"/>
    <property type="match status" value="1"/>
</dbReference>
<evidence type="ECO:0000256" key="13">
    <source>
        <dbReference type="SAM" id="Phobius"/>
    </source>
</evidence>
<keyword evidence="8 13" id="KW-0472">Membrane</keyword>
<keyword evidence="11" id="KW-0393">Immunoglobulin domain</keyword>
<dbReference type="Pfam" id="PF07679">
    <property type="entry name" value="I-set"/>
    <property type="match status" value="5"/>
</dbReference>
<dbReference type="SMART" id="SM00408">
    <property type="entry name" value="IGc2"/>
    <property type="match status" value="8"/>
</dbReference>
<proteinExistence type="predicted"/>
<feature type="domain" description="Ig-like" evidence="14">
    <location>
        <begin position="418"/>
        <end position="491"/>
    </location>
</feature>
<dbReference type="CDD" id="cd20958">
    <property type="entry name" value="IgI_5_Dscam"/>
    <property type="match status" value="1"/>
</dbReference>
<dbReference type="FunFam" id="2.60.40.10:FF:000394">
    <property type="entry name" value="Down syndrome cell adhesion molecule, isoform J"/>
    <property type="match status" value="1"/>
</dbReference>
<feature type="compositionally biased region" description="Low complexity" evidence="12">
    <location>
        <begin position="1710"/>
        <end position="1720"/>
    </location>
</feature>
<feature type="domain" description="Ig-like" evidence="14">
    <location>
        <begin position="625"/>
        <end position="716"/>
    </location>
</feature>
<dbReference type="EnsemblMetazoa" id="SMAR009857-RA">
    <property type="protein sequence ID" value="SMAR009857-PA"/>
    <property type="gene ID" value="SMAR009857"/>
</dbReference>
<keyword evidence="3 13" id="KW-0812">Transmembrane</keyword>
<feature type="domain" description="Ig-like" evidence="14">
    <location>
        <begin position="720"/>
        <end position="813"/>
    </location>
</feature>
<feature type="region of interest" description="Disordered" evidence="12">
    <location>
        <begin position="1640"/>
        <end position="1723"/>
    </location>
</feature>
<dbReference type="eggNOG" id="KOG3510">
    <property type="taxonomic scope" value="Eukaryota"/>
</dbReference>
<dbReference type="InterPro" id="IPR036179">
    <property type="entry name" value="Ig-like_dom_sf"/>
</dbReference>
<evidence type="ECO:0000256" key="7">
    <source>
        <dbReference type="ARBA" id="ARBA00022989"/>
    </source>
</evidence>
<dbReference type="Pfam" id="PF00041">
    <property type="entry name" value="fn3"/>
    <property type="match status" value="3"/>
</dbReference>
<evidence type="ECO:0000313" key="17">
    <source>
        <dbReference type="Proteomes" id="UP000014500"/>
    </source>
</evidence>
<dbReference type="FunFam" id="2.60.40.10:FF:000310">
    <property type="entry name" value="Down syndrome cell adhesion molecule, isoform D"/>
    <property type="match status" value="1"/>
</dbReference>
<dbReference type="PROSITE" id="PS50835">
    <property type="entry name" value="IG_LIKE"/>
    <property type="match status" value="9"/>
</dbReference>
<evidence type="ECO:0000256" key="1">
    <source>
        <dbReference type="ARBA" id="ARBA00004251"/>
    </source>
</evidence>
<feature type="transmembrane region" description="Helical" evidence="13">
    <location>
        <begin position="1516"/>
        <end position="1539"/>
    </location>
</feature>
<dbReference type="Proteomes" id="UP000014500">
    <property type="component" value="Unassembled WGS sequence"/>
</dbReference>
<dbReference type="PROSITE" id="PS50853">
    <property type="entry name" value="FN3"/>
    <property type="match status" value="5"/>
</dbReference>
<reference evidence="17" key="1">
    <citation type="submission" date="2011-05" db="EMBL/GenBank/DDBJ databases">
        <authorList>
            <person name="Richards S.R."/>
            <person name="Qu J."/>
            <person name="Jiang H."/>
            <person name="Jhangiani S.N."/>
            <person name="Agravi P."/>
            <person name="Goodspeed R."/>
            <person name="Gross S."/>
            <person name="Mandapat C."/>
            <person name="Jackson L."/>
            <person name="Mathew T."/>
            <person name="Pu L."/>
            <person name="Thornton R."/>
            <person name="Saada N."/>
            <person name="Wilczek-Boney K.B."/>
            <person name="Lee S."/>
            <person name="Kovar C."/>
            <person name="Wu Y."/>
            <person name="Scherer S.E."/>
            <person name="Worley K.C."/>
            <person name="Muzny D.M."/>
            <person name="Gibbs R."/>
        </authorList>
    </citation>
    <scope>NUCLEOTIDE SEQUENCE</scope>
    <source>
        <strain evidence="17">Brora</strain>
    </source>
</reference>
<sequence length="1788" mass="198897">MQVYESQVYDEFVIRGNTAVMRCHIPSFVADYVAVTKWIVDGSSHIQSPAESGNRYSILATGELYIRDVGVSDGNRHYRCLTTHRLTGEVKHSATAGRLFVTDPQGSVPPRITGSKASVYLERGKMVVVPCAAQGYPIPSYSWLKKMGKSQIVPIDDTERVQVIGGMLLIRDAQNGDAAVYVCVVNNSVGVERIETSVVVTAALDVIIEPRVQTADIGKAAVMKCVISGFPVSSVSWLKDGQPLPSDRVRVERVDLLRIVSVQKGDAGMYQCLVRNEAESAQGTAELRLGDSVPELRQTFQDMVMHPGSAVSLMCIASGIPPSLVTWALDGSIIAPSRRTKTSSYITADGDVVSHLNLTSTRSEDGGDYSCIAQNRVGSTRHTSRLNIYENHMRFVQVLLINVRAYIRPMRKMSIVAGDRLMLKCPVAGYPIASIFWEKEGTVLPVDFRQEVFANGTLIVQNVQRTADTGKYTCSVSSPDGQTARRDVEVSVMGKFNAEINFTSVIFLNRDFNSSSRKRSHVRGQCCIAQDRPFSFQDAVLPEGTRARLQCVVSEGDVPLSIRWTKDSHQIPADLGVVIRDLDEISSILTINNVTPRQNGRYTCTVSNEAASVNHSAVLHVNVPPQWVVQPQDADVLVGHSVRLDCQADGFPKPIITWMKVGGGGARQSIQNSVHYQVLTNGSLRLMSADENDRGQYFCLASNGIGAGLSKRVHLKVKVPVKFDVKYRHQTIKRGADAALICQVRGDSPVQLTWQVNERDIDAKTERRYDVKETLLKNGLISELRIRHVEREDTATFSCSAKNAYGRDDTSIQLLILENPDMPKMVKLMEHKSRSIKLSWTQPYDGNSPIINYLVQYKLIEEDWEESVTNVTVMGLESVTTIGSLLPAHDYHFRVFAENEVGLSDPSDVLQVTTSEEVPSGPPQDVKVQATGATSLLVTWKNGKGNFINRCSFMIEQPPKRGSWNGELLGYNVGFRQHDAHDSFTFRTVELAIDPDQEMALELTGLRKFAKYGVVVRAFNRVGHGTNSDEVVEQTAEDVPALPPENLECVPLSSQSLQVSWQPVPSYAVHGLLQGFKVIYKPTEEWYDGVEAETKITSALKTIIHGLERFSNYSIQVLAFTRRGDGTLSSPVYCNTLEDDIIKYSVYMRSVDPGKEETFKQVVSGSQTHHKFIALKENQRYEFWVTASTSVGEGQSTHVVSVQLAGPPVAAKIAEFDTQMVTSLGSDVSLSCWAIGIPLPDREWRSRGQSIEKNERIQWLPDGTLTITDVRSYDIGNYTCHIWNSHGSDDVTYTILVQVPPAPPYLTVSEVSSDAIVLKWVPDKAEGMLILGFTIHFKREYGEWEEIFVGADHLTYTLFNLECGTRYQMYVTARNKIGVGDASQILTARTKGAAPTVPTREKLIEESATYVTLHLSSWYEATACPILYFVVHHKPRDENIWTLVSNNVQPHQNQFVIPDLQPATWYRLRITAHNSAGSSVAEYDFATLTVTGVTLASEPAINDAPENEPRTWDMKMVASVSGSAVVVVTVIALVCFFGYHYGVIHHKETVRDEHFEKPLAEPTTKSYTTKNSNSGSFTYLLTNNDRTRTHLISEANVEGVHDDACPYATFQLSENKQNSNNTAEELRTFSKRHPSDVEEIYSKVRKANSTQRSRTPYAYPDSQAYANPEQKTHDTSTLASDSTLQLHPRHQCRPGQCDHHVPDLLEHGPESGSSNEPSPNLEKAAPFMSLNRGRASALTPMRQTRSNNRYAHQPQTTETTLIFQDGLEVYLPYYEDHNAYTNVDRSYE</sequence>
<keyword evidence="7 13" id="KW-1133">Transmembrane helix</keyword>
<dbReference type="FunFam" id="2.60.40.10:FF:000093">
    <property type="entry name" value="Down syndrome cell adhesion molecule, isoform B"/>
    <property type="match status" value="1"/>
</dbReference>
<name>T1J836_STRMM</name>
<dbReference type="SMART" id="SM00060">
    <property type="entry name" value="FN3"/>
    <property type="match status" value="6"/>
</dbReference>
<feature type="domain" description="Fibronectin type-III" evidence="15">
    <location>
        <begin position="922"/>
        <end position="1038"/>
    </location>
</feature>
<dbReference type="PANTHER" id="PTHR44170:SF53">
    <property type="entry name" value="DS CELL ADHESION MOLECULE LIKE 1"/>
    <property type="match status" value="1"/>
</dbReference>
<feature type="domain" description="Ig-like" evidence="14">
    <location>
        <begin position="1207"/>
        <end position="1296"/>
    </location>
</feature>
<evidence type="ECO:0000259" key="15">
    <source>
        <dbReference type="PROSITE" id="PS50853"/>
    </source>
</evidence>
<feature type="domain" description="Ig-like" evidence="14">
    <location>
        <begin position="294"/>
        <end position="387"/>
    </location>
</feature>
<dbReference type="InterPro" id="IPR003599">
    <property type="entry name" value="Ig_sub"/>
</dbReference>
<feature type="domain" description="Fibronectin type-III" evidence="15">
    <location>
        <begin position="1300"/>
        <end position="1393"/>
    </location>
</feature>
<evidence type="ECO:0000256" key="11">
    <source>
        <dbReference type="ARBA" id="ARBA00023319"/>
    </source>
</evidence>
<dbReference type="InterPro" id="IPR036116">
    <property type="entry name" value="FN3_sf"/>
</dbReference>
<dbReference type="Gene3D" id="2.60.40.10">
    <property type="entry name" value="Immunoglobulins"/>
    <property type="match status" value="15"/>
</dbReference>
<accession>T1J836</accession>
<dbReference type="OMA" id="PAHPIHC"/>
<keyword evidence="10" id="KW-0325">Glycoprotein</keyword>
<dbReference type="InterPro" id="IPR013098">
    <property type="entry name" value="Ig_I-set"/>
</dbReference>